<sequence>MAFQATVDSIRAFMEKTNLPQQVKEVDFAGLFSNPWFLVPFIALAVYLIYKKAFRDMIILGLILGVWYASGTPYMQTLVVNGEVQVAKVLPVVFGGAAVMGLIIYLLLGRSD</sequence>
<dbReference type="EMBL" id="CP054140">
    <property type="protein sequence ID" value="QQG66943.1"/>
    <property type="molecule type" value="Genomic_DNA"/>
</dbReference>
<evidence type="ECO:0000313" key="3">
    <source>
        <dbReference type="Proteomes" id="UP000596092"/>
    </source>
</evidence>
<name>A0A7T5VFG9_9BACT</name>
<feature type="transmembrane region" description="Helical" evidence="1">
    <location>
        <begin position="89"/>
        <end position="108"/>
    </location>
</feature>
<keyword evidence="1" id="KW-0812">Transmembrane</keyword>
<organism evidence="2 3">
    <name type="scientific">Desulfobulbus oligotrophicus</name>
    <dbReference type="NCBI Taxonomy" id="1909699"/>
    <lineage>
        <taxon>Bacteria</taxon>
        <taxon>Pseudomonadati</taxon>
        <taxon>Thermodesulfobacteriota</taxon>
        <taxon>Desulfobulbia</taxon>
        <taxon>Desulfobulbales</taxon>
        <taxon>Desulfobulbaceae</taxon>
        <taxon>Desulfobulbus</taxon>
    </lineage>
</organism>
<proteinExistence type="predicted"/>
<dbReference type="Proteomes" id="UP000596092">
    <property type="component" value="Chromosome"/>
</dbReference>
<evidence type="ECO:0000256" key="1">
    <source>
        <dbReference type="SAM" id="Phobius"/>
    </source>
</evidence>
<evidence type="ECO:0000313" key="2">
    <source>
        <dbReference type="EMBL" id="QQG66943.1"/>
    </source>
</evidence>
<dbReference type="AlphaFoldDB" id="A0A7T5VFG9"/>
<gene>
    <name evidence="2" type="ORF">HP555_04450</name>
</gene>
<keyword evidence="1" id="KW-0472">Membrane</keyword>
<protein>
    <submittedName>
        <fullName evidence="2">Uncharacterized protein</fullName>
    </submittedName>
</protein>
<reference evidence="2 3" key="1">
    <citation type="submission" date="2020-05" db="EMBL/GenBank/DDBJ databases">
        <title>Complete genome of Desulfobulbus oligotrophicus.</title>
        <authorList>
            <person name="Podar M."/>
        </authorList>
    </citation>
    <scope>NUCLEOTIDE SEQUENCE [LARGE SCALE GENOMIC DNA]</scope>
    <source>
        <strain evidence="2 3">Prop6</strain>
    </source>
</reference>
<feature type="transmembrane region" description="Helical" evidence="1">
    <location>
        <begin position="28"/>
        <end position="50"/>
    </location>
</feature>
<dbReference type="KEGG" id="dog:HP555_04450"/>
<keyword evidence="1" id="KW-1133">Transmembrane helix</keyword>
<keyword evidence="3" id="KW-1185">Reference proteome</keyword>
<feature type="transmembrane region" description="Helical" evidence="1">
    <location>
        <begin position="57"/>
        <end position="77"/>
    </location>
</feature>
<accession>A0A7T5VFG9</accession>